<evidence type="ECO:0000313" key="4">
    <source>
        <dbReference type="Proteomes" id="UP001250656"/>
    </source>
</evidence>
<keyword evidence="1" id="KW-0732">Signal</keyword>
<dbReference type="RefSeq" id="WP_314014043.1">
    <property type="nucleotide sequence ID" value="NZ_JAVTTP010000001.1"/>
</dbReference>
<name>A0ABU3L5A8_9FLAO</name>
<comment type="caution">
    <text evidence="3">The sequence shown here is derived from an EMBL/GenBank/DDBJ whole genome shotgun (WGS) entry which is preliminary data.</text>
</comment>
<evidence type="ECO:0000313" key="3">
    <source>
        <dbReference type="EMBL" id="MDT7828632.1"/>
    </source>
</evidence>
<evidence type="ECO:0000259" key="2">
    <source>
        <dbReference type="Pfam" id="PF19089"/>
    </source>
</evidence>
<feature type="domain" description="DUF5777" evidence="2">
    <location>
        <begin position="45"/>
        <end position="291"/>
    </location>
</feature>
<evidence type="ECO:0000256" key="1">
    <source>
        <dbReference type="SAM" id="SignalP"/>
    </source>
</evidence>
<organism evidence="3 4">
    <name type="scientific">Pricia mediterranea</name>
    <dbReference type="NCBI Taxonomy" id="3076079"/>
    <lineage>
        <taxon>Bacteria</taxon>
        <taxon>Pseudomonadati</taxon>
        <taxon>Bacteroidota</taxon>
        <taxon>Flavobacteriia</taxon>
        <taxon>Flavobacteriales</taxon>
        <taxon>Flavobacteriaceae</taxon>
        <taxon>Pricia</taxon>
    </lineage>
</organism>
<sequence>MSPIKNNIVLVFLLLCAGVSGSAQDLLQLLNEERPERQSYVEATFKTTRIAYGHSIETRKKGILEIFTANRFWDSPAPRSQSFVADRLSTRFALEYAISDRISTGVGGTTWDGLFDAYLKYRLIRQTAGKQGSPVSVTLLQNASYYSGGNVYSTVADTFDDRLSFTTQALIASKVSRNFSIQLAPTYVHKGLSYYGSPNQDHFAVGVGGRYKLGNHVSVVSEYYWLLNPPESPKTYGPFAVGVNWELGDVMLQFMLTNAVNMVEEAFITGTRNNFNFRSPNLNFGFNFTYVIHFKRNPVK</sequence>
<proteinExistence type="predicted"/>
<gene>
    <name evidence="3" type="ORF">RQM65_08145</name>
</gene>
<feature type="signal peptide" evidence="1">
    <location>
        <begin position="1"/>
        <end position="22"/>
    </location>
</feature>
<protein>
    <submittedName>
        <fullName evidence="3">DUF5777 family beta-barrel protein</fullName>
    </submittedName>
</protein>
<dbReference type="Proteomes" id="UP001250656">
    <property type="component" value="Unassembled WGS sequence"/>
</dbReference>
<accession>A0ABU3L5A8</accession>
<feature type="chain" id="PRO_5047337054" evidence="1">
    <location>
        <begin position="23"/>
        <end position="300"/>
    </location>
</feature>
<dbReference type="EMBL" id="JAVTTP010000001">
    <property type="protein sequence ID" value="MDT7828632.1"/>
    <property type="molecule type" value="Genomic_DNA"/>
</dbReference>
<reference evidence="3 4" key="1">
    <citation type="submission" date="2023-09" db="EMBL/GenBank/DDBJ databases">
        <title>Novel taxa isolated from Blanes Bay.</title>
        <authorList>
            <person name="Rey-Velasco X."/>
            <person name="Lucena T."/>
        </authorList>
    </citation>
    <scope>NUCLEOTIDE SEQUENCE [LARGE SCALE GENOMIC DNA]</scope>
    <source>
        <strain evidence="3 4">S334</strain>
    </source>
</reference>
<dbReference type="InterPro" id="IPR045916">
    <property type="entry name" value="DUF5777"/>
</dbReference>
<keyword evidence="4" id="KW-1185">Reference proteome</keyword>
<dbReference type="Pfam" id="PF19089">
    <property type="entry name" value="DUF5777"/>
    <property type="match status" value="1"/>
</dbReference>